<feature type="domain" description="Thiamine pyrophosphate enzyme TPP-binding" evidence="5">
    <location>
        <begin position="395"/>
        <end position="550"/>
    </location>
</feature>
<dbReference type="InterPro" id="IPR029061">
    <property type="entry name" value="THDP-binding"/>
</dbReference>
<sequence>MVQNVADHLLRRLSEWGVTEIFGYPGDGINGLVAQMGRMTDGPRFVQSRHEEMSAFEAVGYAKFGGRFGVCLATGGPGAIHLLNGLYDAKLDHVPVVAVVGQAARSAMGGSYQQEVDLHSLFKDVAGAYVQTVTVPEQLPNVLDRAIRTALHERAPTAVIIPADVQEADYSPPGHEFKEVPSSRPDPDAGLGTVLPPESEMDRAAEVIGAGERVALLVGQGARGAVDEVLRLADQTGAGIAKALLGKDVLDDTLPFVTGSIGLLGTRPSWELMRDCDTLVIIGSNMPYSQFLPPFGRRAVQIDIDPKFIGMRYPTEVNLVGDAAATLRALSDRLSPSAERDRARARWRETVEDNVARWWRVLGEQARVEAEPVNPMLVFHELSPLLPDNAVVTADSGSATNWYARFVRLRPGMRGSLSGTLATMGCAVPYAIGAKFAAPDRPAIALVGDGAMQMNGLMELLTARRYQDLWEDPRLVVCVLHNNDLNQVTWELRAMGGSPKTPFSQDLPDMSYADVAESFGLTGIGVDRPEQVAPAWRRALSADGPVLIDVRCDGDVPPIPPEAEWDQLVDTAKALLSGDPDAVGVVRRGLATKAREYLPRRD</sequence>
<proteinExistence type="inferred from homology"/>
<dbReference type="NCBIfam" id="NF006129">
    <property type="entry name" value="PRK08273.1"/>
    <property type="match status" value="1"/>
</dbReference>
<keyword evidence="2 3" id="KW-0786">Thiamine pyrophosphate</keyword>
<evidence type="ECO:0000313" key="7">
    <source>
        <dbReference type="EMBL" id="MEE2039694.1"/>
    </source>
</evidence>
<feature type="domain" description="Thiamine pyrophosphate enzyme central" evidence="4">
    <location>
        <begin position="202"/>
        <end position="330"/>
    </location>
</feature>
<dbReference type="EMBL" id="JAUZMY010000022">
    <property type="protein sequence ID" value="MEE2039694.1"/>
    <property type="molecule type" value="Genomic_DNA"/>
</dbReference>
<name>A0ABU7KBT8_9ACTN</name>
<dbReference type="RefSeq" id="WP_330093463.1">
    <property type="nucleotide sequence ID" value="NZ_JAUZMY010000022.1"/>
</dbReference>
<reference evidence="7 8" key="1">
    <citation type="submission" date="2023-08" db="EMBL/GenBank/DDBJ databases">
        <authorList>
            <person name="Girao M."/>
            <person name="Carvalho M.F."/>
        </authorList>
    </citation>
    <scope>NUCLEOTIDE SEQUENCE [LARGE SCALE GENOMIC DNA]</scope>
    <source>
        <strain evidence="7 8">CT-R113</strain>
    </source>
</reference>
<dbReference type="Proteomes" id="UP001356095">
    <property type="component" value="Unassembled WGS sequence"/>
</dbReference>
<comment type="similarity">
    <text evidence="1 3">Belongs to the TPP enzyme family.</text>
</comment>
<evidence type="ECO:0000313" key="8">
    <source>
        <dbReference type="Proteomes" id="UP001356095"/>
    </source>
</evidence>
<dbReference type="Pfam" id="PF02775">
    <property type="entry name" value="TPP_enzyme_C"/>
    <property type="match status" value="1"/>
</dbReference>
<dbReference type="PANTHER" id="PTHR42981">
    <property type="entry name" value="PYRUVATE DEHYDROGENASE [UBIQUINONE]"/>
    <property type="match status" value="1"/>
</dbReference>
<dbReference type="CDD" id="cd07039">
    <property type="entry name" value="TPP_PYR_POX"/>
    <property type="match status" value="1"/>
</dbReference>
<organism evidence="7 8">
    <name type="scientific">Nocardiopsis codii</name>
    <dbReference type="NCBI Taxonomy" id="3065942"/>
    <lineage>
        <taxon>Bacteria</taxon>
        <taxon>Bacillati</taxon>
        <taxon>Actinomycetota</taxon>
        <taxon>Actinomycetes</taxon>
        <taxon>Streptosporangiales</taxon>
        <taxon>Nocardiopsidaceae</taxon>
        <taxon>Nocardiopsis</taxon>
    </lineage>
</organism>
<dbReference type="InterPro" id="IPR012001">
    <property type="entry name" value="Thiamin_PyroP_enz_TPP-bd_dom"/>
</dbReference>
<gene>
    <name evidence="7" type="ORF">Q8791_20965</name>
</gene>
<dbReference type="InterPro" id="IPR029035">
    <property type="entry name" value="DHS-like_NAD/FAD-binding_dom"/>
</dbReference>
<dbReference type="InterPro" id="IPR000399">
    <property type="entry name" value="TPP-bd_CS"/>
</dbReference>
<dbReference type="InterPro" id="IPR047211">
    <property type="entry name" value="POXB-like"/>
</dbReference>
<protein>
    <submittedName>
        <fullName evidence="7">Thiamine pyrophosphate-requiring protein</fullName>
    </submittedName>
</protein>
<dbReference type="Pfam" id="PF02776">
    <property type="entry name" value="TPP_enzyme_N"/>
    <property type="match status" value="1"/>
</dbReference>
<evidence type="ECO:0000256" key="1">
    <source>
        <dbReference type="ARBA" id="ARBA00007812"/>
    </source>
</evidence>
<dbReference type="Gene3D" id="3.40.50.1220">
    <property type="entry name" value="TPP-binding domain"/>
    <property type="match status" value="1"/>
</dbReference>
<evidence type="ECO:0000256" key="2">
    <source>
        <dbReference type="ARBA" id="ARBA00023052"/>
    </source>
</evidence>
<keyword evidence="8" id="KW-1185">Reference proteome</keyword>
<evidence type="ECO:0000259" key="4">
    <source>
        <dbReference type="Pfam" id="PF00205"/>
    </source>
</evidence>
<evidence type="ECO:0000259" key="6">
    <source>
        <dbReference type="Pfam" id="PF02776"/>
    </source>
</evidence>
<dbReference type="Pfam" id="PF00205">
    <property type="entry name" value="TPP_enzyme_M"/>
    <property type="match status" value="1"/>
</dbReference>
<dbReference type="InterPro" id="IPR012000">
    <property type="entry name" value="Thiamin_PyroP_enz_cen_dom"/>
</dbReference>
<feature type="domain" description="Thiamine pyrophosphate enzyme N-terminal TPP-binding" evidence="6">
    <location>
        <begin position="4"/>
        <end position="120"/>
    </location>
</feature>
<accession>A0ABU7KBT8</accession>
<dbReference type="SUPFAM" id="SSF52518">
    <property type="entry name" value="Thiamin diphosphate-binding fold (THDP-binding)"/>
    <property type="match status" value="2"/>
</dbReference>
<dbReference type="PANTHER" id="PTHR42981:SF2">
    <property type="entry name" value="PYRUVATE DEHYDROGENASE [UBIQUINONE]"/>
    <property type="match status" value="1"/>
</dbReference>
<evidence type="ECO:0000256" key="3">
    <source>
        <dbReference type="RuleBase" id="RU362132"/>
    </source>
</evidence>
<comment type="caution">
    <text evidence="7">The sequence shown here is derived from an EMBL/GenBank/DDBJ whole genome shotgun (WGS) entry which is preliminary data.</text>
</comment>
<dbReference type="Gene3D" id="3.40.50.970">
    <property type="match status" value="2"/>
</dbReference>
<evidence type="ECO:0000259" key="5">
    <source>
        <dbReference type="Pfam" id="PF02775"/>
    </source>
</evidence>
<dbReference type="InterPro" id="IPR011766">
    <property type="entry name" value="TPP_enzyme_TPP-bd"/>
</dbReference>
<dbReference type="SUPFAM" id="SSF52467">
    <property type="entry name" value="DHS-like NAD/FAD-binding domain"/>
    <property type="match status" value="1"/>
</dbReference>
<dbReference type="PROSITE" id="PS00187">
    <property type="entry name" value="TPP_ENZYMES"/>
    <property type="match status" value="1"/>
</dbReference>
<dbReference type="InterPro" id="IPR047212">
    <property type="entry name" value="TPP_POXB-like"/>
</dbReference>
<dbReference type="CDD" id="cd02014">
    <property type="entry name" value="TPP_POX"/>
    <property type="match status" value="1"/>
</dbReference>
<dbReference type="InterPro" id="IPR047210">
    <property type="entry name" value="TPP_PYR_POXB-like"/>
</dbReference>